<gene>
    <name evidence="1" type="ORF">AB1Y20_012281</name>
</gene>
<dbReference type="Proteomes" id="UP001515480">
    <property type="component" value="Unassembled WGS sequence"/>
</dbReference>
<organism evidence="1 2">
    <name type="scientific">Prymnesium parvum</name>
    <name type="common">Toxic golden alga</name>
    <dbReference type="NCBI Taxonomy" id="97485"/>
    <lineage>
        <taxon>Eukaryota</taxon>
        <taxon>Haptista</taxon>
        <taxon>Haptophyta</taxon>
        <taxon>Prymnesiophyceae</taxon>
        <taxon>Prymnesiales</taxon>
        <taxon>Prymnesiaceae</taxon>
        <taxon>Prymnesium</taxon>
    </lineage>
</organism>
<sequence length="87" mass="8555">MEAEGWVVVRMEEVADIEEHQAEAGAKGVAQVERLAGGGVATVVATAMAVESAALAAEGAVGDSEGRAEGAVAHREDLAGAAGLQAA</sequence>
<evidence type="ECO:0000313" key="2">
    <source>
        <dbReference type="Proteomes" id="UP001515480"/>
    </source>
</evidence>
<comment type="caution">
    <text evidence="1">The sequence shown here is derived from an EMBL/GenBank/DDBJ whole genome shotgun (WGS) entry which is preliminary data.</text>
</comment>
<dbReference type="AlphaFoldDB" id="A0AB34IQT0"/>
<dbReference type="EMBL" id="JBGBPQ010000021">
    <property type="protein sequence ID" value="KAL1503814.1"/>
    <property type="molecule type" value="Genomic_DNA"/>
</dbReference>
<protein>
    <submittedName>
        <fullName evidence="1">Uncharacterized protein</fullName>
    </submittedName>
</protein>
<keyword evidence="2" id="KW-1185">Reference proteome</keyword>
<accession>A0AB34IQT0</accession>
<name>A0AB34IQT0_PRYPA</name>
<evidence type="ECO:0000313" key="1">
    <source>
        <dbReference type="EMBL" id="KAL1503814.1"/>
    </source>
</evidence>
<reference evidence="1 2" key="1">
    <citation type="journal article" date="2024" name="Science">
        <title>Giant polyketide synthase enzymes in the biosynthesis of giant marine polyether toxins.</title>
        <authorList>
            <person name="Fallon T.R."/>
            <person name="Shende V.V."/>
            <person name="Wierzbicki I.H."/>
            <person name="Pendleton A.L."/>
            <person name="Watervoot N.F."/>
            <person name="Auber R.P."/>
            <person name="Gonzalez D.J."/>
            <person name="Wisecaver J.H."/>
            <person name="Moore B.S."/>
        </authorList>
    </citation>
    <scope>NUCLEOTIDE SEQUENCE [LARGE SCALE GENOMIC DNA]</scope>
    <source>
        <strain evidence="1 2">12B1</strain>
    </source>
</reference>
<proteinExistence type="predicted"/>